<dbReference type="AlphaFoldDB" id="A0A8S4RAN2"/>
<keyword evidence="3" id="KW-1185">Reference proteome</keyword>
<reference evidence="2" key="1">
    <citation type="submission" date="2022-03" db="EMBL/GenBank/DDBJ databases">
        <authorList>
            <person name="Lindestad O."/>
        </authorList>
    </citation>
    <scope>NUCLEOTIDE SEQUENCE</scope>
</reference>
<evidence type="ECO:0000256" key="1">
    <source>
        <dbReference type="SAM" id="MobiDB-lite"/>
    </source>
</evidence>
<accession>A0A8S4RAN2</accession>
<sequence length="93" mass="10835">MRILDRQRGSQKTSRSIRDVRLSTNAENQLNSKGHVLQQQIMMGRVAGKARIGCKRKSWLRNIREWTRIASAAQLFNLARQKESYQKLTTNLH</sequence>
<gene>
    <name evidence="2" type="primary">jg16666</name>
    <name evidence="2" type="ORF">PAEG_LOCUS12084</name>
</gene>
<comment type="caution">
    <text evidence="2">The sequence shown here is derived from an EMBL/GenBank/DDBJ whole genome shotgun (WGS) entry which is preliminary data.</text>
</comment>
<protein>
    <submittedName>
        <fullName evidence="2">Jg16666 protein</fullName>
    </submittedName>
</protein>
<dbReference type="OrthoDB" id="425681at2759"/>
<dbReference type="Proteomes" id="UP000838756">
    <property type="component" value="Unassembled WGS sequence"/>
</dbReference>
<organism evidence="2 3">
    <name type="scientific">Pararge aegeria aegeria</name>
    <dbReference type="NCBI Taxonomy" id="348720"/>
    <lineage>
        <taxon>Eukaryota</taxon>
        <taxon>Metazoa</taxon>
        <taxon>Ecdysozoa</taxon>
        <taxon>Arthropoda</taxon>
        <taxon>Hexapoda</taxon>
        <taxon>Insecta</taxon>
        <taxon>Pterygota</taxon>
        <taxon>Neoptera</taxon>
        <taxon>Endopterygota</taxon>
        <taxon>Lepidoptera</taxon>
        <taxon>Glossata</taxon>
        <taxon>Ditrysia</taxon>
        <taxon>Papilionoidea</taxon>
        <taxon>Nymphalidae</taxon>
        <taxon>Satyrinae</taxon>
        <taxon>Satyrini</taxon>
        <taxon>Parargina</taxon>
        <taxon>Pararge</taxon>
    </lineage>
</organism>
<name>A0A8S4RAN2_9NEOP</name>
<proteinExistence type="predicted"/>
<dbReference type="EMBL" id="CAKXAJ010025036">
    <property type="protein sequence ID" value="CAH2234217.1"/>
    <property type="molecule type" value="Genomic_DNA"/>
</dbReference>
<evidence type="ECO:0000313" key="3">
    <source>
        <dbReference type="Proteomes" id="UP000838756"/>
    </source>
</evidence>
<feature type="region of interest" description="Disordered" evidence="1">
    <location>
        <begin position="1"/>
        <end position="25"/>
    </location>
</feature>
<evidence type="ECO:0000313" key="2">
    <source>
        <dbReference type="EMBL" id="CAH2234217.1"/>
    </source>
</evidence>